<proteinExistence type="predicted"/>
<dbReference type="EMBL" id="QORO01000003">
    <property type="protein sequence ID" value="RCK58689.1"/>
    <property type="molecule type" value="Genomic_DNA"/>
</dbReference>
<keyword evidence="4" id="KW-0564">Palmitate</keyword>
<dbReference type="AlphaFoldDB" id="A0A367XZ58"/>
<evidence type="ECO:0000256" key="3">
    <source>
        <dbReference type="ARBA" id="ARBA00023136"/>
    </source>
</evidence>
<dbReference type="Pfam" id="PF01547">
    <property type="entry name" value="SBP_bac_1"/>
    <property type="match status" value="1"/>
</dbReference>
<keyword evidence="3" id="KW-0472">Membrane</keyword>
<evidence type="ECO:0000313" key="6">
    <source>
        <dbReference type="EMBL" id="RCK58689.1"/>
    </source>
</evidence>
<dbReference type="SUPFAM" id="SSF53850">
    <property type="entry name" value="Periplasmic binding protein-like II"/>
    <property type="match status" value="1"/>
</dbReference>
<gene>
    <name evidence="6" type="ORF">DTO57_11120</name>
</gene>
<name>A0A367XZ58_9MICO</name>
<evidence type="ECO:0000313" key="7">
    <source>
        <dbReference type="Proteomes" id="UP000253508"/>
    </source>
</evidence>
<dbReference type="InterPro" id="IPR006059">
    <property type="entry name" value="SBP"/>
</dbReference>
<evidence type="ECO:0000256" key="4">
    <source>
        <dbReference type="ARBA" id="ARBA00023139"/>
    </source>
</evidence>
<accession>A0A367XZ58</accession>
<keyword evidence="1" id="KW-1003">Cell membrane</keyword>
<dbReference type="Gene3D" id="3.40.190.10">
    <property type="entry name" value="Periplasmic binding protein-like II"/>
    <property type="match status" value="3"/>
</dbReference>
<dbReference type="PANTHER" id="PTHR43649:SF33">
    <property type="entry name" value="POLYGALACTURONAN_RHAMNOGALACTURONAN-BINDING PROTEIN YTCQ"/>
    <property type="match status" value="1"/>
</dbReference>
<protein>
    <submittedName>
        <fullName evidence="6">Extracellular solute-binding protein</fullName>
    </submittedName>
</protein>
<keyword evidence="7" id="KW-1185">Reference proteome</keyword>
<evidence type="ECO:0000256" key="5">
    <source>
        <dbReference type="ARBA" id="ARBA00023288"/>
    </source>
</evidence>
<organism evidence="6 7">
    <name type="scientific">Microbacterium sorbitolivorans</name>
    <dbReference type="NCBI Taxonomy" id="1867410"/>
    <lineage>
        <taxon>Bacteria</taxon>
        <taxon>Bacillati</taxon>
        <taxon>Actinomycetota</taxon>
        <taxon>Actinomycetes</taxon>
        <taxon>Micrococcales</taxon>
        <taxon>Microbacteriaceae</taxon>
        <taxon>Microbacterium</taxon>
    </lineage>
</organism>
<dbReference type="OrthoDB" id="2515046at2"/>
<dbReference type="InterPro" id="IPR050490">
    <property type="entry name" value="Bact_solute-bd_prot1"/>
</dbReference>
<evidence type="ECO:0000256" key="1">
    <source>
        <dbReference type="ARBA" id="ARBA00022475"/>
    </source>
</evidence>
<keyword evidence="2" id="KW-0732">Signal</keyword>
<evidence type="ECO:0000256" key="2">
    <source>
        <dbReference type="ARBA" id="ARBA00022729"/>
    </source>
</evidence>
<reference evidence="6 7" key="1">
    <citation type="submission" date="2018-07" db="EMBL/GenBank/DDBJ databases">
        <title>Microbacterium endoborsara sp. nov., a novel actinobacterium isolated from Borszczowia aralocaspica.</title>
        <authorList>
            <person name="An D."/>
        </authorList>
    </citation>
    <scope>NUCLEOTIDE SEQUENCE [LARGE SCALE GENOMIC DNA]</scope>
    <source>
        <strain evidence="6 7">C1.15228</strain>
    </source>
</reference>
<dbReference type="PANTHER" id="PTHR43649">
    <property type="entry name" value="ARABINOSE-BINDING PROTEIN-RELATED"/>
    <property type="match status" value="1"/>
</dbReference>
<comment type="caution">
    <text evidence="6">The sequence shown here is derived from an EMBL/GenBank/DDBJ whole genome shotgun (WGS) entry which is preliminary data.</text>
</comment>
<dbReference type="Proteomes" id="UP000253508">
    <property type="component" value="Unassembled WGS sequence"/>
</dbReference>
<keyword evidence="5" id="KW-0449">Lipoprotein</keyword>
<sequence length="449" mass="48423">MSLGKYPSPTPREGASMSISPLSRRWLAASVVMATAVSLAACSSDDSSSDGPVELTFQSWVPNIDQVVDAFNEAHDDVHVTLETVTAGPDGGYATMQSAVQAGNAADVAQIGYDAIPDFLINDALEDITEYVEDDADLFTEWQWQTGVFGGSVYSIPQASGPLGQFYRADVFEELGIEYPETWDEFYEAAKTVRESGAYIAAFAFNQAPWMIGLAQQGGAQWFTPENDAWTVDINGADTLKVAEFWQKLVDEDLVKVEADMSSEWNADIQSGKVLTWISGSWADAILRGTAPDLAGSWAVGPVPQWNADENVSATWAGGSASAVLKGSKHPKEAAEFAVWMNSNPTSVNLLTEVGAGWPAIDDISEITALEDSEVFDFYGGQNIWDVFAESDKAVDTSWTWPPLSSTLFADLVDNVKASVDGGKPLVDAYNKTQEDMIAALEERGISVN</sequence>